<dbReference type="RefSeq" id="WP_007296734.1">
    <property type="nucleotide sequence ID" value="NZ_AJJH01000033.1"/>
</dbReference>
<dbReference type="Proteomes" id="UP000006447">
    <property type="component" value="Unassembled WGS sequence"/>
</dbReference>
<reference evidence="1 2" key="1">
    <citation type="journal article" date="2012" name="J. Bacteriol.">
        <title>Draft genome sequence of the nitrophenol-degrading actinomycete Rhodococcus imtechensis RKJ300.</title>
        <authorList>
            <person name="Vikram S."/>
            <person name="Kumar S."/>
            <person name="Subramanian S."/>
            <person name="Raghava G.P."/>
        </authorList>
    </citation>
    <scope>NUCLEOTIDE SEQUENCE [LARGE SCALE GENOMIC DNA]</scope>
    <source>
        <strain evidence="1 2">RKJ300</strain>
    </source>
</reference>
<evidence type="ECO:0000313" key="2">
    <source>
        <dbReference type="Proteomes" id="UP000006447"/>
    </source>
</evidence>
<protein>
    <submittedName>
        <fullName evidence="1">Uncharacterized protein</fullName>
    </submittedName>
</protein>
<sequence length="125" mass="13300">MTARTLVVIRVGYGLLQLSAPNLVPARLLRRPLRRRDQLVLRLLGARHLLQAAVTTALPTPSALRCGASVDAVHAASMMVAACDRRRRRTAIAEMVCANGFTIAGVRTAHACADSTLSGRAATTT</sequence>
<dbReference type="AlphaFoldDB" id="I0WVT1"/>
<evidence type="ECO:0000313" key="1">
    <source>
        <dbReference type="EMBL" id="EID80497.1"/>
    </source>
</evidence>
<dbReference type="PATRIC" id="fig|1165867.3.peg.1602"/>
<gene>
    <name evidence="1" type="ORF">W59_07909</name>
</gene>
<proteinExistence type="predicted"/>
<accession>I0WVT1</accession>
<comment type="caution">
    <text evidence="1">The sequence shown here is derived from an EMBL/GenBank/DDBJ whole genome shotgun (WGS) entry which is preliminary data.</text>
</comment>
<dbReference type="EMBL" id="AJJH01000033">
    <property type="protein sequence ID" value="EID80497.1"/>
    <property type="molecule type" value="Genomic_DNA"/>
</dbReference>
<organism evidence="1 2">
    <name type="scientific">Rhodococcus opacus RKJ300 = JCM 13270</name>
    <dbReference type="NCBI Taxonomy" id="1165867"/>
    <lineage>
        <taxon>Bacteria</taxon>
        <taxon>Bacillati</taxon>
        <taxon>Actinomycetota</taxon>
        <taxon>Actinomycetes</taxon>
        <taxon>Mycobacteriales</taxon>
        <taxon>Nocardiaceae</taxon>
        <taxon>Rhodococcus</taxon>
    </lineage>
</organism>
<name>I0WVT1_RHOOP</name>